<gene>
    <name evidence="1" type="ORF">K8U88_05010</name>
</gene>
<dbReference type="EMBL" id="DYXN01000073">
    <property type="protein sequence ID" value="HJE86929.1"/>
    <property type="molecule type" value="Genomic_DNA"/>
</dbReference>
<proteinExistence type="predicted"/>
<evidence type="ECO:0000313" key="2">
    <source>
        <dbReference type="Proteomes" id="UP000721920"/>
    </source>
</evidence>
<reference evidence="1" key="2">
    <citation type="submission" date="2021-09" db="EMBL/GenBank/DDBJ databases">
        <authorList>
            <person name="Gilroy R."/>
        </authorList>
    </citation>
    <scope>NUCLEOTIDE SEQUENCE</scope>
    <source>
        <strain evidence="1">CHK173-2145</strain>
    </source>
</reference>
<organism evidence="1 2">
    <name type="scientific">Levilactobacillus hammesii</name>
    <dbReference type="NCBI Taxonomy" id="267633"/>
    <lineage>
        <taxon>Bacteria</taxon>
        <taxon>Bacillati</taxon>
        <taxon>Bacillota</taxon>
        <taxon>Bacilli</taxon>
        <taxon>Lactobacillales</taxon>
        <taxon>Lactobacillaceae</taxon>
        <taxon>Levilactobacillus</taxon>
    </lineage>
</organism>
<comment type="caution">
    <text evidence="1">The sequence shown here is derived from an EMBL/GenBank/DDBJ whole genome shotgun (WGS) entry which is preliminary data.</text>
</comment>
<accession>A0A921F162</accession>
<dbReference type="AlphaFoldDB" id="A0A921F162"/>
<reference evidence="1" key="1">
    <citation type="journal article" date="2021" name="PeerJ">
        <title>Extensive microbial diversity within the chicken gut microbiome revealed by metagenomics and culture.</title>
        <authorList>
            <person name="Gilroy R."/>
            <person name="Ravi A."/>
            <person name="Getino M."/>
            <person name="Pursley I."/>
            <person name="Horton D.L."/>
            <person name="Alikhan N.F."/>
            <person name="Baker D."/>
            <person name="Gharbi K."/>
            <person name="Hall N."/>
            <person name="Watson M."/>
            <person name="Adriaenssens E.M."/>
            <person name="Foster-Nyarko E."/>
            <person name="Jarju S."/>
            <person name="Secka A."/>
            <person name="Antonio M."/>
            <person name="Oren A."/>
            <person name="Chaudhuri R.R."/>
            <person name="La Ragione R."/>
            <person name="Hildebrand F."/>
            <person name="Pallen M.J."/>
        </authorList>
    </citation>
    <scope>NUCLEOTIDE SEQUENCE</scope>
    <source>
        <strain evidence="1">CHK173-2145</strain>
    </source>
</reference>
<name>A0A921F162_9LACO</name>
<evidence type="ECO:0000313" key="1">
    <source>
        <dbReference type="EMBL" id="HJE86929.1"/>
    </source>
</evidence>
<dbReference type="Proteomes" id="UP000721920">
    <property type="component" value="Unassembled WGS sequence"/>
</dbReference>
<sequence>MIYHGEPLDLMPTLDLAETYPLLECTLSLTHPIDVARLKTAIATTQTVVPQVLGRYNLRWNRF</sequence>
<protein>
    <submittedName>
        <fullName evidence="1">Uncharacterized protein</fullName>
    </submittedName>
</protein>